<dbReference type="Gene3D" id="3.40.50.1820">
    <property type="entry name" value="alpha/beta hydrolase"/>
    <property type="match status" value="1"/>
</dbReference>
<organism evidence="3 4">
    <name type="scientific">Pseudochryseolinea flava</name>
    <dbReference type="NCBI Taxonomy" id="2059302"/>
    <lineage>
        <taxon>Bacteria</taxon>
        <taxon>Pseudomonadati</taxon>
        <taxon>Bacteroidota</taxon>
        <taxon>Cytophagia</taxon>
        <taxon>Cytophagales</taxon>
        <taxon>Fulvivirgaceae</taxon>
        <taxon>Pseudochryseolinea</taxon>
    </lineage>
</organism>
<dbReference type="InterPro" id="IPR053145">
    <property type="entry name" value="AB_hydrolase_Est10"/>
</dbReference>
<name>A0A364Y409_9BACT</name>
<dbReference type="Proteomes" id="UP000251889">
    <property type="component" value="Unassembled WGS sequence"/>
</dbReference>
<dbReference type="InterPro" id="IPR029058">
    <property type="entry name" value="AB_hydrolase_fold"/>
</dbReference>
<evidence type="ECO:0000259" key="1">
    <source>
        <dbReference type="Pfam" id="PF01738"/>
    </source>
</evidence>
<proteinExistence type="predicted"/>
<protein>
    <submittedName>
        <fullName evidence="3">Alpha/beta hydrolase</fullName>
    </submittedName>
</protein>
<dbReference type="RefSeq" id="WP_112747550.1">
    <property type="nucleotide sequence ID" value="NZ_QMFY01000006.1"/>
</dbReference>
<evidence type="ECO:0000313" key="4">
    <source>
        <dbReference type="Proteomes" id="UP000251889"/>
    </source>
</evidence>
<dbReference type="GO" id="GO:0052689">
    <property type="term" value="F:carboxylic ester hydrolase activity"/>
    <property type="evidence" value="ECO:0007669"/>
    <property type="project" value="TreeGrafter"/>
</dbReference>
<dbReference type="InterPro" id="IPR002925">
    <property type="entry name" value="Dienelactn_hydro"/>
</dbReference>
<dbReference type="EMBL" id="QMFY01000006">
    <property type="protein sequence ID" value="RAW00749.1"/>
    <property type="molecule type" value="Genomic_DNA"/>
</dbReference>
<accession>A0A364Y409</accession>
<dbReference type="OrthoDB" id="9809549at2"/>
<reference evidence="3 4" key="1">
    <citation type="submission" date="2018-06" db="EMBL/GenBank/DDBJ databases">
        <title>Chryseolinea flavus sp. nov., a member of the phylum Bacteroidetes isolated from soil.</title>
        <authorList>
            <person name="Li Y."/>
            <person name="Wang J."/>
        </authorList>
    </citation>
    <scope>NUCLEOTIDE SEQUENCE [LARGE SCALE GENOMIC DNA]</scope>
    <source>
        <strain evidence="3 4">SDU1-6</strain>
    </source>
</reference>
<dbReference type="PANTHER" id="PTHR43265:SF1">
    <property type="entry name" value="ESTERASE ESTD"/>
    <property type="match status" value="1"/>
</dbReference>
<dbReference type="InterPro" id="IPR022742">
    <property type="entry name" value="Hydrolase_4"/>
</dbReference>
<sequence>MNRTIVFKILLLISLRTQAQVRKELFAFDFEGVVLHGVLNIPENKDSKGVVLIVHGSGQTNAVEQEWYDDVRKTIADAGYTTYMWDKMGCGKSGGTFNYNQSVENSASEVIAAINSLKQKRVPGFNKIGLWGISRAGWINPIVINRYKDIAFWISVSGVDDKENFKYLLQENLRINGHPKDSVDLIVGEWLAGTKICHSGGSFETYRRATTNLSKNKFWLRFTNGGITADAYDDYQKIFMKEELDTRTGLQVYIKDFESYLSNIRCPVLALFGENDMNVDWKKTKLLYEKTMASKTNLTITSFAHCNHNLFKAPTGGFYEIEDNNLPWTRCDGFLDSLSEWIHERE</sequence>
<feature type="domain" description="Serine aminopeptidase S33" evidence="2">
    <location>
        <begin position="46"/>
        <end position="152"/>
    </location>
</feature>
<evidence type="ECO:0000313" key="3">
    <source>
        <dbReference type="EMBL" id="RAW00749.1"/>
    </source>
</evidence>
<feature type="domain" description="Dienelactone hydrolase" evidence="1">
    <location>
        <begin position="260"/>
        <end position="331"/>
    </location>
</feature>
<keyword evidence="3" id="KW-0378">Hydrolase</keyword>
<dbReference type="Pfam" id="PF12146">
    <property type="entry name" value="Hydrolase_4"/>
    <property type="match status" value="1"/>
</dbReference>
<keyword evidence="4" id="KW-1185">Reference proteome</keyword>
<evidence type="ECO:0000259" key="2">
    <source>
        <dbReference type="Pfam" id="PF12146"/>
    </source>
</evidence>
<dbReference type="SUPFAM" id="SSF53474">
    <property type="entry name" value="alpha/beta-Hydrolases"/>
    <property type="match status" value="1"/>
</dbReference>
<comment type="caution">
    <text evidence="3">The sequence shown here is derived from an EMBL/GenBank/DDBJ whole genome shotgun (WGS) entry which is preliminary data.</text>
</comment>
<dbReference type="Pfam" id="PF01738">
    <property type="entry name" value="DLH"/>
    <property type="match status" value="1"/>
</dbReference>
<dbReference type="PANTHER" id="PTHR43265">
    <property type="entry name" value="ESTERASE ESTD"/>
    <property type="match status" value="1"/>
</dbReference>
<gene>
    <name evidence="3" type="ORF">DQQ10_14315</name>
</gene>
<dbReference type="AlphaFoldDB" id="A0A364Y409"/>